<proteinExistence type="predicted"/>
<dbReference type="Proteomes" id="UP000727407">
    <property type="component" value="Unassembled WGS sequence"/>
</dbReference>
<name>A0A8J4UNH1_CLAMG</name>
<feature type="non-terminal residue" evidence="1">
    <location>
        <position position="1"/>
    </location>
</feature>
<comment type="caution">
    <text evidence="1">The sequence shown here is derived from an EMBL/GenBank/DDBJ whole genome shotgun (WGS) entry which is preliminary data.</text>
</comment>
<evidence type="ECO:0000313" key="2">
    <source>
        <dbReference type="Proteomes" id="UP000727407"/>
    </source>
</evidence>
<dbReference type="EMBL" id="QNUK01000025">
    <property type="protein sequence ID" value="KAF5907014.1"/>
    <property type="molecule type" value="Genomic_DNA"/>
</dbReference>
<keyword evidence="2" id="KW-1185">Reference proteome</keyword>
<dbReference type="AlphaFoldDB" id="A0A8J4UNH1"/>
<organism evidence="1 2">
    <name type="scientific">Clarias magur</name>
    <name type="common">Asian catfish</name>
    <name type="synonym">Macropteronotus magur</name>
    <dbReference type="NCBI Taxonomy" id="1594786"/>
    <lineage>
        <taxon>Eukaryota</taxon>
        <taxon>Metazoa</taxon>
        <taxon>Chordata</taxon>
        <taxon>Craniata</taxon>
        <taxon>Vertebrata</taxon>
        <taxon>Euteleostomi</taxon>
        <taxon>Actinopterygii</taxon>
        <taxon>Neopterygii</taxon>
        <taxon>Teleostei</taxon>
        <taxon>Ostariophysi</taxon>
        <taxon>Siluriformes</taxon>
        <taxon>Clariidae</taxon>
        <taxon>Clarias</taxon>
    </lineage>
</organism>
<evidence type="ECO:0000313" key="1">
    <source>
        <dbReference type="EMBL" id="KAF5907014.1"/>
    </source>
</evidence>
<protein>
    <submittedName>
        <fullName evidence="1">Mast cell surface glycoprotein Gp49A</fullName>
    </submittedName>
</protein>
<reference evidence="1" key="1">
    <citation type="submission" date="2020-07" db="EMBL/GenBank/DDBJ databases">
        <title>Clarias magur genome sequencing, assembly and annotation.</title>
        <authorList>
            <person name="Kushwaha B."/>
            <person name="Kumar R."/>
            <person name="Das P."/>
            <person name="Joshi C.G."/>
            <person name="Kumar D."/>
            <person name="Nagpure N.S."/>
            <person name="Pandey M."/>
            <person name="Agarwal S."/>
            <person name="Srivastava S."/>
            <person name="Singh M."/>
            <person name="Sahoo L."/>
            <person name="Jayasankar P."/>
            <person name="Meher P.K."/>
            <person name="Koringa P.G."/>
            <person name="Iquebal M.A."/>
            <person name="Das S.P."/>
            <person name="Bit A."/>
            <person name="Patnaik S."/>
            <person name="Patel N."/>
            <person name="Shah T.M."/>
            <person name="Hinsu A."/>
            <person name="Jena J.K."/>
        </authorList>
    </citation>
    <scope>NUCLEOTIDE SEQUENCE</scope>
    <source>
        <strain evidence="1">CIFAMagur01</strain>
        <tissue evidence="1">Testis</tissue>
    </source>
</reference>
<gene>
    <name evidence="1" type="primary">Gp49a</name>
    <name evidence="1" type="ORF">DAT39_003202</name>
</gene>
<sequence>LASKSPNCSRTFTKRTTTTSTAIISNPSKFMVLTESRHGVSAALDTEHSAVNYK</sequence>
<accession>A0A8J4UNH1</accession>